<feature type="domain" description="Peptidase S49" evidence="6">
    <location>
        <begin position="123"/>
        <end position="279"/>
    </location>
</feature>
<reference evidence="8" key="1">
    <citation type="journal article" date="2019" name="Int. J. Syst. Evol. Microbiol.">
        <title>The Global Catalogue of Microorganisms (GCM) 10K type strain sequencing project: providing services to taxonomists for standard genome sequencing and annotation.</title>
        <authorList>
            <consortium name="The Broad Institute Genomics Platform"/>
            <consortium name="The Broad Institute Genome Sequencing Center for Infectious Disease"/>
            <person name="Wu L."/>
            <person name="Ma J."/>
        </authorList>
    </citation>
    <scope>NUCLEOTIDE SEQUENCE [LARGE SCALE GENOMIC DNA]</scope>
    <source>
        <strain evidence="8">JCM 16603</strain>
    </source>
</reference>
<evidence type="ECO:0000256" key="4">
    <source>
        <dbReference type="ARBA" id="ARBA00022825"/>
    </source>
</evidence>
<dbReference type="InterPro" id="IPR004634">
    <property type="entry name" value="Pept_S49_pIV"/>
</dbReference>
<comment type="similarity">
    <text evidence="1">Belongs to the peptidase S49 family.</text>
</comment>
<keyword evidence="2" id="KW-0645">Protease</keyword>
<sequence>MRVAKAIWGLLVGVKDALVLLFMLIFFLGLYALLSARPTPSVSDGVLVMNLRSGVVEQPAEQDAFALAGGSSGPGPLALRDVRAALLKAKSDDRVKAVALDLDGFSAGQTVVADIGEALDEVRRSGKPVLAYATGYADRGYQLAAHSSEIWVNPMGGVQLSGPGGNNLYFAGLLEKLGVTANVFKVGKFKSAVEPFTRSDMSPEARENAQALAGALFETWRDDIRKSRPKANVDLALKQPVQLVQASGGDFAAASKRAGLVDTVGDRRAFDKRLADLGGVDEKLAGGYKRIRLDRYIAAEVRPDRGTGPIGVVTVAGNIVDGKAPLGTAGGDSIVETIEKGLRSGKIKALVVRIDSPGGSALASERIRQALLAAREQKIPVVASMGNVAASGGYWVASGAQYVFAEPSTITGSIGVFGILPSFQGSLSKLGINADGVATTPLSGQPDLFKGISPEAGQLIQLGVESTYGKFLNIVGEARRKTPQQVDAIGQGRVWSGGQARQIGLIDQFGGMDEAVAKAAEMAGLDADNRGLTYLDRKGSWRAELAGLLRNDDDEASENDPFASIRANPNALAASVLQEAELLLGGPTIQARCLACGPADVRPVSAVPRQGWLARLLALLS</sequence>
<organism evidence="7 8">
    <name type="scientific">Sphingomonas humi</name>
    <dbReference type="NCBI Taxonomy" id="335630"/>
    <lineage>
        <taxon>Bacteria</taxon>
        <taxon>Pseudomonadati</taxon>
        <taxon>Pseudomonadota</taxon>
        <taxon>Alphaproteobacteria</taxon>
        <taxon>Sphingomonadales</taxon>
        <taxon>Sphingomonadaceae</taxon>
        <taxon>Sphingomonas</taxon>
    </lineage>
</organism>
<feature type="domain" description="Peptidase S49" evidence="6">
    <location>
        <begin position="374"/>
        <end position="525"/>
    </location>
</feature>
<evidence type="ECO:0000256" key="1">
    <source>
        <dbReference type="ARBA" id="ARBA00008683"/>
    </source>
</evidence>
<keyword evidence="4" id="KW-0720">Serine protease</keyword>
<keyword evidence="8" id="KW-1185">Reference proteome</keyword>
<gene>
    <name evidence="7" type="primary">sppA</name>
    <name evidence="7" type="ORF">GCM10022211_00690</name>
</gene>
<evidence type="ECO:0000313" key="8">
    <source>
        <dbReference type="Proteomes" id="UP001501310"/>
    </source>
</evidence>
<dbReference type="InterPro" id="IPR002142">
    <property type="entry name" value="Peptidase_S49"/>
</dbReference>
<dbReference type="RefSeq" id="WP_344708166.1">
    <property type="nucleotide sequence ID" value="NZ_BAAAZD010000001.1"/>
</dbReference>
<evidence type="ECO:0000256" key="2">
    <source>
        <dbReference type="ARBA" id="ARBA00022670"/>
    </source>
</evidence>
<evidence type="ECO:0000259" key="6">
    <source>
        <dbReference type="Pfam" id="PF01343"/>
    </source>
</evidence>
<keyword evidence="5" id="KW-0472">Membrane</keyword>
<dbReference type="PANTHER" id="PTHR33209">
    <property type="entry name" value="PROTEASE 4"/>
    <property type="match status" value="1"/>
</dbReference>
<evidence type="ECO:0000313" key="7">
    <source>
        <dbReference type="EMBL" id="GAA3995900.1"/>
    </source>
</evidence>
<protein>
    <submittedName>
        <fullName evidence="7">Signal peptide peptidase SppA</fullName>
    </submittedName>
</protein>
<dbReference type="InterPro" id="IPR047217">
    <property type="entry name" value="S49_SppA_67K_type_N"/>
</dbReference>
<accession>A0ABP7RDF7</accession>
<dbReference type="SUPFAM" id="SSF52096">
    <property type="entry name" value="ClpP/crotonase"/>
    <property type="match status" value="2"/>
</dbReference>
<dbReference type="EMBL" id="BAAAZD010000001">
    <property type="protein sequence ID" value="GAA3995900.1"/>
    <property type="molecule type" value="Genomic_DNA"/>
</dbReference>
<evidence type="ECO:0000256" key="3">
    <source>
        <dbReference type="ARBA" id="ARBA00022801"/>
    </source>
</evidence>
<evidence type="ECO:0000256" key="5">
    <source>
        <dbReference type="SAM" id="Phobius"/>
    </source>
</evidence>
<dbReference type="Pfam" id="PF01343">
    <property type="entry name" value="Peptidase_S49"/>
    <property type="match status" value="2"/>
</dbReference>
<proteinExistence type="inferred from homology"/>
<dbReference type="Gene3D" id="6.20.330.10">
    <property type="match status" value="1"/>
</dbReference>
<keyword evidence="3" id="KW-0378">Hydrolase</keyword>
<dbReference type="InterPro" id="IPR047272">
    <property type="entry name" value="S49_SppA_C"/>
</dbReference>
<name>A0ABP7RDF7_9SPHN</name>
<dbReference type="PANTHER" id="PTHR33209:SF1">
    <property type="entry name" value="PEPTIDASE S49 DOMAIN-CONTAINING PROTEIN"/>
    <property type="match status" value="1"/>
</dbReference>
<keyword evidence="5" id="KW-1133">Transmembrane helix</keyword>
<comment type="caution">
    <text evidence="7">The sequence shown here is derived from an EMBL/GenBank/DDBJ whole genome shotgun (WGS) entry which is preliminary data.</text>
</comment>
<dbReference type="NCBIfam" id="TIGR00705">
    <property type="entry name" value="SppA_67K"/>
    <property type="match status" value="1"/>
</dbReference>
<dbReference type="Proteomes" id="UP001501310">
    <property type="component" value="Unassembled WGS sequence"/>
</dbReference>
<dbReference type="Gene3D" id="3.90.226.10">
    <property type="entry name" value="2-enoyl-CoA Hydratase, Chain A, domain 1"/>
    <property type="match status" value="3"/>
</dbReference>
<dbReference type="CDD" id="cd07018">
    <property type="entry name" value="S49_SppA_67K_type"/>
    <property type="match status" value="1"/>
</dbReference>
<keyword evidence="5" id="KW-0812">Transmembrane</keyword>
<dbReference type="CDD" id="cd07023">
    <property type="entry name" value="S49_Sppa_N_C"/>
    <property type="match status" value="1"/>
</dbReference>
<dbReference type="InterPro" id="IPR029045">
    <property type="entry name" value="ClpP/crotonase-like_dom_sf"/>
</dbReference>
<dbReference type="PIRSF" id="PIRSF001217">
    <property type="entry name" value="Protease_4_SppA"/>
    <property type="match status" value="1"/>
</dbReference>
<feature type="transmembrane region" description="Helical" evidence="5">
    <location>
        <begin position="7"/>
        <end position="34"/>
    </location>
</feature>